<accession>A0A813R988</accession>
<dbReference type="Pfam" id="PF08718">
    <property type="entry name" value="GLTP"/>
    <property type="match status" value="1"/>
</dbReference>
<dbReference type="GO" id="GO:0005730">
    <property type="term" value="C:nucleolus"/>
    <property type="evidence" value="ECO:0007669"/>
    <property type="project" value="UniProtKB-SubCell"/>
</dbReference>
<dbReference type="InterPro" id="IPR036497">
    <property type="entry name" value="GLTP_sf"/>
</dbReference>
<organism evidence="8 10">
    <name type="scientific">Didymodactylos carnosus</name>
    <dbReference type="NCBI Taxonomy" id="1234261"/>
    <lineage>
        <taxon>Eukaryota</taxon>
        <taxon>Metazoa</taxon>
        <taxon>Spiralia</taxon>
        <taxon>Gnathifera</taxon>
        <taxon>Rotifera</taxon>
        <taxon>Eurotatoria</taxon>
        <taxon>Bdelloidea</taxon>
        <taxon>Philodinida</taxon>
        <taxon>Philodinidae</taxon>
        <taxon>Didymodactylos</taxon>
    </lineage>
</organism>
<dbReference type="Gene3D" id="1.25.40.180">
    <property type="match status" value="1"/>
</dbReference>
<evidence type="ECO:0000256" key="5">
    <source>
        <dbReference type="SAM" id="MobiDB-lite"/>
    </source>
</evidence>
<evidence type="ECO:0000259" key="7">
    <source>
        <dbReference type="PROSITE" id="PS51366"/>
    </source>
</evidence>
<feature type="compositionally biased region" description="Basic and acidic residues" evidence="5">
    <location>
        <begin position="545"/>
        <end position="562"/>
    </location>
</feature>
<dbReference type="OrthoDB" id="1854502at2759"/>
<evidence type="ECO:0000313" key="8">
    <source>
        <dbReference type="EMBL" id="CAF0778236.1"/>
    </source>
</evidence>
<dbReference type="SMART" id="SM00233">
    <property type="entry name" value="PH"/>
    <property type="match status" value="1"/>
</dbReference>
<protein>
    <recommendedName>
        <fullName evidence="3">Pleckstrin homology domain-containing family A member 8</fullName>
    </recommendedName>
</protein>
<dbReference type="SMART" id="SM00543">
    <property type="entry name" value="MIF4G"/>
    <property type="match status" value="1"/>
</dbReference>
<dbReference type="EMBL" id="CAJOBC010000253">
    <property type="protein sequence ID" value="CAF3561101.1"/>
    <property type="molecule type" value="Genomic_DNA"/>
</dbReference>
<dbReference type="Pfam" id="PF02847">
    <property type="entry name" value="MA3"/>
    <property type="match status" value="1"/>
</dbReference>
<dbReference type="PROSITE" id="PS51366">
    <property type="entry name" value="MI"/>
    <property type="match status" value="1"/>
</dbReference>
<reference evidence="8" key="1">
    <citation type="submission" date="2021-02" db="EMBL/GenBank/DDBJ databases">
        <authorList>
            <person name="Nowell W R."/>
        </authorList>
    </citation>
    <scope>NUCLEOTIDE SEQUENCE</scope>
</reference>
<comment type="similarity">
    <text evidence="2">Belongs to the CWC22 family.</text>
</comment>
<feature type="compositionally biased region" description="Basic and acidic residues" evidence="5">
    <location>
        <begin position="662"/>
        <end position="676"/>
    </location>
</feature>
<dbReference type="Proteomes" id="UP000663829">
    <property type="component" value="Unassembled WGS sequence"/>
</dbReference>
<dbReference type="Proteomes" id="UP000681722">
    <property type="component" value="Unassembled WGS sequence"/>
</dbReference>
<dbReference type="SMART" id="SM00544">
    <property type="entry name" value="MA3"/>
    <property type="match status" value="1"/>
</dbReference>
<feature type="compositionally biased region" description="Basic residues" evidence="5">
    <location>
        <begin position="563"/>
        <end position="574"/>
    </location>
</feature>
<dbReference type="Pfam" id="PF02854">
    <property type="entry name" value="MIF4G"/>
    <property type="match status" value="1"/>
</dbReference>
<dbReference type="InterPro" id="IPR003891">
    <property type="entry name" value="Initiation_fac_eIF4g_MI"/>
</dbReference>
<proteinExistence type="inferred from homology"/>
<evidence type="ECO:0000313" key="9">
    <source>
        <dbReference type="EMBL" id="CAF3561101.1"/>
    </source>
</evidence>
<dbReference type="GO" id="GO:0005737">
    <property type="term" value="C:cytoplasm"/>
    <property type="evidence" value="ECO:0007669"/>
    <property type="project" value="InterPro"/>
</dbReference>
<dbReference type="InterPro" id="IPR016024">
    <property type="entry name" value="ARM-type_fold"/>
</dbReference>
<dbReference type="SUPFAM" id="SSF48371">
    <property type="entry name" value="ARM repeat"/>
    <property type="match status" value="1"/>
</dbReference>
<comment type="subcellular location">
    <subcellularLocation>
        <location evidence="1">Nucleus</location>
        <location evidence="1">Nucleolus</location>
    </subcellularLocation>
</comment>
<dbReference type="GO" id="GO:0003723">
    <property type="term" value="F:RNA binding"/>
    <property type="evidence" value="ECO:0007669"/>
    <property type="project" value="InterPro"/>
</dbReference>
<feature type="domain" description="PH" evidence="6">
    <location>
        <begin position="11"/>
        <end position="102"/>
    </location>
</feature>
<evidence type="ECO:0000259" key="6">
    <source>
        <dbReference type="PROSITE" id="PS50003"/>
    </source>
</evidence>
<dbReference type="Gene3D" id="1.10.3520.10">
    <property type="entry name" value="Glycolipid transfer protein"/>
    <property type="match status" value="1"/>
</dbReference>
<dbReference type="EMBL" id="CAJNOQ010000253">
    <property type="protein sequence ID" value="CAF0778236.1"/>
    <property type="molecule type" value="Genomic_DNA"/>
</dbReference>
<evidence type="ECO:0000313" key="10">
    <source>
        <dbReference type="Proteomes" id="UP000663829"/>
    </source>
</evidence>
<dbReference type="InterPro" id="IPR003890">
    <property type="entry name" value="MIF4G-like_typ-3"/>
</dbReference>
<dbReference type="PANTHER" id="PTHR18034">
    <property type="entry name" value="CELL CYCLE CONTROL PROTEIN CWF22-RELATED"/>
    <property type="match status" value="1"/>
</dbReference>
<feature type="compositionally biased region" description="Acidic residues" evidence="5">
    <location>
        <begin position="708"/>
        <end position="745"/>
    </location>
</feature>
<feature type="region of interest" description="Disordered" evidence="5">
    <location>
        <begin position="647"/>
        <end position="761"/>
    </location>
</feature>
<dbReference type="FunFam" id="1.10.3520.10:FF:000001">
    <property type="entry name" value="Pleckstrin domain-containing family A member 8"/>
    <property type="match status" value="1"/>
</dbReference>
<dbReference type="PROSITE" id="PS50003">
    <property type="entry name" value="PH_DOMAIN"/>
    <property type="match status" value="1"/>
</dbReference>
<dbReference type="PANTHER" id="PTHR18034:SF4">
    <property type="entry name" value="NUCLEOLAR MIF4G DOMAIN-CONTAINING PROTEIN 1"/>
    <property type="match status" value="1"/>
</dbReference>
<feature type="region of interest" description="Disordered" evidence="5">
    <location>
        <begin position="524"/>
        <end position="590"/>
    </location>
</feature>
<dbReference type="InterPro" id="IPR050781">
    <property type="entry name" value="CWC22_splicing_factor"/>
</dbReference>
<keyword evidence="4" id="KW-0539">Nucleus</keyword>
<dbReference type="Gene3D" id="2.30.29.30">
    <property type="entry name" value="Pleckstrin-homology domain (PH domain)/Phosphotyrosine-binding domain (PTB)"/>
    <property type="match status" value="1"/>
</dbReference>
<comment type="caution">
    <text evidence="8">The sequence shown here is derived from an EMBL/GenBank/DDBJ whole genome shotgun (WGS) entry which is preliminary data.</text>
</comment>
<feature type="region of interest" description="Disordered" evidence="5">
    <location>
        <begin position="225"/>
        <end position="245"/>
    </location>
</feature>
<evidence type="ECO:0000256" key="2">
    <source>
        <dbReference type="ARBA" id="ARBA00006856"/>
    </source>
</evidence>
<name>A0A813R988_9BILA</name>
<dbReference type="Pfam" id="PF00169">
    <property type="entry name" value="PH"/>
    <property type="match status" value="1"/>
</dbReference>
<feature type="domain" description="MI" evidence="7">
    <location>
        <begin position="1130"/>
        <end position="1246"/>
    </location>
</feature>
<feature type="compositionally biased region" description="Basic residues" evidence="5">
    <location>
        <begin position="524"/>
        <end position="536"/>
    </location>
</feature>
<gene>
    <name evidence="8" type="ORF">GPM918_LOCUS2315</name>
    <name evidence="9" type="ORF">SRO942_LOCUS2315</name>
</gene>
<evidence type="ECO:0000256" key="3">
    <source>
        <dbReference type="ARBA" id="ARBA00016588"/>
    </source>
</evidence>
<dbReference type="InterPro" id="IPR011993">
    <property type="entry name" value="PH-like_dom_sf"/>
</dbReference>
<evidence type="ECO:0000256" key="4">
    <source>
        <dbReference type="ARBA" id="ARBA00023242"/>
    </source>
</evidence>
<evidence type="ECO:0000256" key="1">
    <source>
        <dbReference type="ARBA" id="ARBA00004604"/>
    </source>
</evidence>
<sequence>MNGHRLILFYVSISESYFLLPGWQPRYFILNETGILSYYKSRELIHEGCKGSCRVSACEVKAHPHDPLRIDIAIPCEQLFCLRAKSQPDRQKWLVALGSCKAIGNKSTNNTNTSTALVSSTATSLHSISVSDHELQLKIHELRLYSDLLMQRVHTVKSVANDTPVPDVKKLDESTSMLSATCDAFIHTLDECVKLATGGSGEGSLLSPSSPTSGTSCFNLPSSPSFNVSNDSQRRSTDDGNSSLTTTTVIKPIKNDAIKQTIPAPIVYRSFFSELRYKFSELSSGPFTDLKTELFLLTCESYFTLIDKFNSPTFIPLKADVNGNISKLRRKMSTDSAKFQTLKSIIDDEIQAQTTKERNSATDALLWLKRGLHFLCCFLHEFGLGDKSVEDAINKAYSQSLKRYHGWITRGIFSVALRSVPYTEDFLKSLVIDQEDLAEVLFEQQILDEMTDHSWHMDNVLKKINDYYFQSGKCGNIQLEKMKVSEKIRKHNSHLKNQNTLNETSSFNGVNLKRKERRQLQRKLVKARRDAHRRKTNLPTLKALSEVKHNHLSESTSKDVTMKKSKKKKRKKKSKSNETPAQKIHRQNLIEDNEKEDLEIKKLEKKLGIKQTRKSYQKGFVDDGLDYLLDFCDYDIRKEIVKGEGSNNTNEWLISNEEEGEQEKQEQEQRRERVEKANVLNNNEVENKSTKETRVKFNDEIEMKTLDRDEENQSESDMMVNEETDDSDNPDDDDDDDDDDDENELVNETNSETEAVQEDIYGRTIDSKGNVVKQQGSSILNVNYSFICHFIFILSILAGIYIPPSLRQDVTSITSSVEYERLKRRLKGQLNRLSEKNLQSILNEIETLYRTNSRANMNTCLCSLINDSLISQQSLTPENMIAEHALLMSILHTNIGLEIGSYFIEYFLIKFDQLINDKQTATIDNKQIDNILLFILYLYSFYMTNTKLIYDIARKLLNNDKNLNEKHLELVLLLLKTVGFLLRKDDPLSLKLYLQELRSKCTSNTDINVQLSSKRVEFMMDIIQGLKNNDVRKIPGYDPERIERLRRLYRQIIKEKTSTLTNQLNVSYIDFLQAQTNGRWWIVGSSWQKREDIRKKNDVTTEKVTSMSHDGDEFNEKVLMLAQKQHMNTDVRKTIFCTLLTSEDCDDAVQKLHKMNLSKFQEREIIYVSVHCCLQEKSYNPYYSLIIQKFCDFHRRFRIAIQYHSWDKFKELTEMNEHQLDNFSLLISDLIQTQSLYLTVFKNFNFIELTRSARTFLVKIFYNLFLKIDDSTLKEIFQRVASTEKLSFMKDAFRLFLSHFVLKNNRPVDEQENNPTIRRRCQTAIDILTSSNNI</sequence>
<dbReference type="InterPro" id="IPR001849">
    <property type="entry name" value="PH_domain"/>
</dbReference>
<dbReference type="GO" id="GO:0120013">
    <property type="term" value="F:lipid transfer activity"/>
    <property type="evidence" value="ECO:0007669"/>
    <property type="project" value="InterPro"/>
</dbReference>
<dbReference type="SUPFAM" id="SSF50729">
    <property type="entry name" value="PH domain-like"/>
    <property type="match status" value="1"/>
</dbReference>
<keyword evidence="10" id="KW-1185">Reference proteome</keyword>
<dbReference type="SUPFAM" id="SSF110004">
    <property type="entry name" value="Glycolipid transfer protein, GLTP"/>
    <property type="match status" value="1"/>
</dbReference>
<dbReference type="InterPro" id="IPR014830">
    <property type="entry name" value="Glycolipid_transfer_prot_dom"/>
</dbReference>
<dbReference type="GO" id="GO:0042274">
    <property type="term" value="P:ribosomal small subunit biogenesis"/>
    <property type="evidence" value="ECO:0007669"/>
    <property type="project" value="TreeGrafter"/>
</dbReference>
<feature type="compositionally biased region" description="Basic and acidic residues" evidence="5">
    <location>
        <begin position="685"/>
        <end position="707"/>
    </location>
</feature>